<name>A0A4R6QAG2_9FLAO</name>
<accession>A0A4R6QAG2</accession>
<keyword evidence="2" id="KW-0808">Transferase</keyword>
<feature type="domain" description="Glycosyltransferase 2-like" evidence="1">
    <location>
        <begin position="7"/>
        <end position="137"/>
    </location>
</feature>
<dbReference type="PANTHER" id="PTHR22916">
    <property type="entry name" value="GLYCOSYLTRANSFERASE"/>
    <property type="match status" value="1"/>
</dbReference>
<dbReference type="RefSeq" id="WP_133532757.1">
    <property type="nucleotide sequence ID" value="NZ_SNXR01000013.1"/>
</dbReference>
<organism evidence="2 3">
    <name type="scientific">Flavobacterium dankookense</name>
    <dbReference type="NCBI Taxonomy" id="706186"/>
    <lineage>
        <taxon>Bacteria</taxon>
        <taxon>Pseudomonadati</taxon>
        <taxon>Bacteroidota</taxon>
        <taxon>Flavobacteriia</taxon>
        <taxon>Flavobacteriales</taxon>
        <taxon>Flavobacteriaceae</taxon>
        <taxon>Flavobacterium</taxon>
    </lineage>
</organism>
<dbReference type="Pfam" id="PF00535">
    <property type="entry name" value="Glycos_transf_2"/>
    <property type="match status" value="1"/>
</dbReference>
<sequence length="315" mass="37797">MHNPLFSIIIPTYNRSHLLSKTINSLISQTYKNWECIIVDDVSTDDTRTLVEKYSKSDSRFQFYVRENNPKGASHCRNIGLEKAKGDYIIFLDSDDMLLDFCLEKRLDYINKNPFLNFYVFPMLTEVKTNVFKEKKIPESNYLEDFLSYKIWWGIMCVTWEVSFLKKLGGFNINYARLNDPEIHIRAMLLSDNNYKVFNDSQPDSKYVLAERKDYKVFSQKYYDTILLFIPDIIKKLEEKNKSDLKHLLISYLHTWLKHFINYASIKQNRHVYYLFKKNSIIGHNMYRLLRIYSYFRKVDKYLGFRIKRILAKTI</sequence>
<dbReference type="EMBL" id="SNXR01000013">
    <property type="protein sequence ID" value="TDP59215.1"/>
    <property type="molecule type" value="Genomic_DNA"/>
</dbReference>
<keyword evidence="3" id="KW-1185">Reference proteome</keyword>
<gene>
    <name evidence="2" type="ORF">BC748_1458</name>
</gene>
<reference evidence="2 3" key="1">
    <citation type="submission" date="2019-03" db="EMBL/GenBank/DDBJ databases">
        <title>Genomic Encyclopedia of Archaeal and Bacterial Type Strains, Phase II (KMG-II): from individual species to whole genera.</title>
        <authorList>
            <person name="Goeker M."/>
        </authorList>
    </citation>
    <scope>NUCLEOTIDE SEQUENCE [LARGE SCALE GENOMIC DNA]</scope>
    <source>
        <strain evidence="2 3">DSM 25687</strain>
    </source>
</reference>
<dbReference type="Proteomes" id="UP000295260">
    <property type="component" value="Unassembled WGS sequence"/>
</dbReference>
<dbReference type="Gene3D" id="3.90.550.10">
    <property type="entry name" value="Spore Coat Polysaccharide Biosynthesis Protein SpsA, Chain A"/>
    <property type="match status" value="1"/>
</dbReference>
<dbReference type="InterPro" id="IPR029044">
    <property type="entry name" value="Nucleotide-diphossugar_trans"/>
</dbReference>
<dbReference type="GO" id="GO:0016758">
    <property type="term" value="F:hexosyltransferase activity"/>
    <property type="evidence" value="ECO:0007669"/>
    <property type="project" value="UniProtKB-ARBA"/>
</dbReference>
<dbReference type="AlphaFoldDB" id="A0A4R6QAG2"/>
<dbReference type="InterPro" id="IPR001173">
    <property type="entry name" value="Glyco_trans_2-like"/>
</dbReference>
<evidence type="ECO:0000259" key="1">
    <source>
        <dbReference type="Pfam" id="PF00535"/>
    </source>
</evidence>
<dbReference type="OrthoDB" id="597270at2"/>
<evidence type="ECO:0000313" key="3">
    <source>
        <dbReference type="Proteomes" id="UP000295260"/>
    </source>
</evidence>
<protein>
    <submittedName>
        <fullName evidence="2">Glycosyltransferase involved in cell wall biosynthesis</fullName>
    </submittedName>
</protein>
<comment type="caution">
    <text evidence="2">The sequence shown here is derived from an EMBL/GenBank/DDBJ whole genome shotgun (WGS) entry which is preliminary data.</text>
</comment>
<dbReference type="SUPFAM" id="SSF53448">
    <property type="entry name" value="Nucleotide-diphospho-sugar transferases"/>
    <property type="match status" value="1"/>
</dbReference>
<dbReference type="CDD" id="cd00761">
    <property type="entry name" value="Glyco_tranf_GTA_type"/>
    <property type="match status" value="1"/>
</dbReference>
<evidence type="ECO:0000313" key="2">
    <source>
        <dbReference type="EMBL" id="TDP59215.1"/>
    </source>
</evidence>
<proteinExistence type="predicted"/>